<evidence type="ECO:0000256" key="2">
    <source>
        <dbReference type="SAM" id="MobiDB-lite"/>
    </source>
</evidence>
<dbReference type="GO" id="GO:0005737">
    <property type="term" value="C:cytoplasm"/>
    <property type="evidence" value="ECO:0007669"/>
    <property type="project" value="InterPro"/>
</dbReference>
<dbReference type="InterPro" id="IPR014756">
    <property type="entry name" value="Ig_E-set"/>
</dbReference>
<dbReference type="AlphaFoldDB" id="A0A9J6CBD5"/>
<dbReference type="SMART" id="SM00248">
    <property type="entry name" value="ANK"/>
    <property type="match status" value="4"/>
</dbReference>
<dbReference type="Gene3D" id="1.25.40.20">
    <property type="entry name" value="Ankyrin repeat-containing domain"/>
    <property type="match status" value="1"/>
</dbReference>
<dbReference type="GO" id="GO:0000981">
    <property type="term" value="F:DNA-binding transcription factor activity, RNA polymerase II-specific"/>
    <property type="evidence" value="ECO:0007669"/>
    <property type="project" value="TreeGrafter"/>
</dbReference>
<dbReference type="PANTHER" id="PTHR24169:SF28">
    <property type="entry name" value="NUCLEAR FACTOR NF-KAPPA-B P110 SUBUNIT"/>
    <property type="match status" value="1"/>
</dbReference>
<dbReference type="PROSITE" id="PS50297">
    <property type="entry name" value="ANK_REP_REGION"/>
    <property type="match status" value="2"/>
</dbReference>
<reference evidence="4" key="1">
    <citation type="submission" date="2021-03" db="EMBL/GenBank/DDBJ databases">
        <title>Chromosome level genome of the anhydrobiotic midge Polypedilum vanderplanki.</title>
        <authorList>
            <person name="Yoshida Y."/>
            <person name="Kikawada T."/>
            <person name="Gusev O."/>
        </authorList>
    </citation>
    <scope>NUCLEOTIDE SEQUENCE</scope>
    <source>
        <strain evidence="4">NIAS01</strain>
        <tissue evidence="4">Whole body or cell culture</tissue>
    </source>
</reference>
<feature type="repeat" description="ANK" evidence="1">
    <location>
        <begin position="643"/>
        <end position="675"/>
    </location>
</feature>
<dbReference type="PROSITE" id="PS50254">
    <property type="entry name" value="REL_2"/>
    <property type="match status" value="1"/>
</dbReference>
<proteinExistence type="predicted"/>
<evidence type="ECO:0000313" key="4">
    <source>
        <dbReference type="EMBL" id="KAG5679311.1"/>
    </source>
</evidence>
<dbReference type="Pfam" id="PF12796">
    <property type="entry name" value="Ank_2"/>
    <property type="match status" value="1"/>
</dbReference>
<dbReference type="SUPFAM" id="SSF49417">
    <property type="entry name" value="p53-like transcription factors"/>
    <property type="match status" value="1"/>
</dbReference>
<dbReference type="InterPro" id="IPR002909">
    <property type="entry name" value="IPT_dom"/>
</dbReference>
<dbReference type="InterPro" id="IPR036770">
    <property type="entry name" value="Ankyrin_rpt-contain_sf"/>
</dbReference>
<dbReference type="OrthoDB" id="10254686at2759"/>
<dbReference type="Pfam" id="PF00554">
    <property type="entry name" value="RHD_DNA_bind"/>
    <property type="match status" value="1"/>
</dbReference>
<dbReference type="InterPro" id="IPR011539">
    <property type="entry name" value="RHD_DNA_bind_dom"/>
</dbReference>
<dbReference type="GO" id="GO:0048731">
    <property type="term" value="P:system development"/>
    <property type="evidence" value="ECO:0007669"/>
    <property type="project" value="UniProtKB-ARBA"/>
</dbReference>
<feature type="repeat" description="ANK" evidence="1">
    <location>
        <begin position="711"/>
        <end position="743"/>
    </location>
</feature>
<dbReference type="SMART" id="SM00429">
    <property type="entry name" value="IPT"/>
    <property type="match status" value="1"/>
</dbReference>
<dbReference type="PRINTS" id="PR00057">
    <property type="entry name" value="NFKBTNSCPFCT"/>
</dbReference>
<feature type="repeat" description="ANK" evidence="1">
    <location>
        <begin position="676"/>
        <end position="708"/>
    </location>
</feature>
<feature type="domain" description="RHD" evidence="3">
    <location>
        <begin position="131"/>
        <end position="336"/>
    </location>
</feature>
<dbReference type="EMBL" id="JADBJN010000002">
    <property type="protein sequence ID" value="KAG5679311.1"/>
    <property type="molecule type" value="Genomic_DNA"/>
</dbReference>
<evidence type="ECO:0000313" key="5">
    <source>
        <dbReference type="Proteomes" id="UP001107558"/>
    </source>
</evidence>
<dbReference type="InterPro" id="IPR037059">
    <property type="entry name" value="RHD_DNA_bind_dom_sf"/>
</dbReference>
<evidence type="ECO:0000256" key="1">
    <source>
        <dbReference type="PROSITE-ProRule" id="PRU00023"/>
    </source>
</evidence>
<dbReference type="Gene3D" id="2.60.40.340">
    <property type="entry name" value="Rel homology domain (RHD), DNA-binding domain"/>
    <property type="match status" value="1"/>
</dbReference>
<dbReference type="GO" id="GO:0048468">
    <property type="term" value="P:cell development"/>
    <property type="evidence" value="ECO:0007669"/>
    <property type="project" value="UniProtKB-ARBA"/>
</dbReference>
<dbReference type="InterPro" id="IPR032397">
    <property type="entry name" value="RHD_dimer"/>
</dbReference>
<dbReference type="InterPro" id="IPR000451">
    <property type="entry name" value="NFkB/Dor"/>
</dbReference>
<feature type="region of interest" description="Disordered" evidence="2">
    <location>
        <begin position="50"/>
        <end position="72"/>
    </location>
</feature>
<dbReference type="SUPFAM" id="SSF48403">
    <property type="entry name" value="Ankyrin repeat"/>
    <property type="match status" value="1"/>
</dbReference>
<keyword evidence="1" id="KW-0040">ANK repeat</keyword>
<dbReference type="InterPro" id="IPR013783">
    <property type="entry name" value="Ig-like_fold"/>
</dbReference>
<dbReference type="InterPro" id="IPR008967">
    <property type="entry name" value="p53-like_TF_DNA-bd_sf"/>
</dbReference>
<dbReference type="PANTHER" id="PTHR24169">
    <property type="entry name" value="NUCLEAR FACTOR NF-KAPPA-B PROTEIN"/>
    <property type="match status" value="1"/>
</dbReference>
<dbReference type="Proteomes" id="UP001107558">
    <property type="component" value="Chromosome 2"/>
</dbReference>
<dbReference type="Gene3D" id="2.60.40.10">
    <property type="entry name" value="Immunoglobulins"/>
    <property type="match status" value="1"/>
</dbReference>
<sequence length="906" mass="103320">MNCLTTHSQSCDLYNITKFGSSLGDFELTHNNSDSDSSFMPPYYSPPRSHLSTISMDSGVESPSHSANNQQNLTDDSQHYFHYNQPTSTCYNNNPSINTQNFQNVLPMSNTFTISYPSDICGYGMTTDTKRSLANLKIIEEPKTIFRFRYETEMQGPHGMIQAKQHNKNQKVFPTVALENFDGNEEVMIRCTLHQYKNENNEEVDFLHPHKLIMRSGGSEVEKNGHDPHYVKVTRQNDFTAVFQGLGIIQTKKDQMEQVFYQKLREEKEFEVHRQVTEEEDRIIKDTIRELMRKKININQVRLGYTAYIRNPLNNTWTQLCGPIFSSVINNKKSGKVGDLKICRMSTHTSEADGNQEIFMFVSKVDKNTIKVRFYETEDGEPYGKIIWSCDGKFSPSDVHHQFGIVLKTPPYKDRFINSNVKVFIQLCRSSDGETSEPLEFIYKPNNLSRKKRPRSEGPNIPTAVEDYESANRNFSQSNIAAATSYSNVYGNQFFTGSTSSNNEQQEETEAELNVLLRIVTSELCSEKLADCELIKYCLDLGNESELAIDAAEPGQQQKPIDPIELDLSVLEKLKMIMKLFKDNYDEEKIRDMMLSIIKAAEERDENLLIDVIQYETMNDIKDLILILLKYKLNDVLQSKNDIDQNALHLSILLGYTNLLKVFIKCGVNVNEADAFGLTPLHLAVKRNSTNMVQVLLGNAENIELNALDDNGNSALNLSVENNNLEIIKLLINAGADIKIRNPTSGFTCLHTAINNQIIDREIIKYLIEVDATLLSIKSNNGKNILGMAHINNLPNDLIEHLSSFYNTVDNNNAEDIFDEECFDELCKIFDENDNWERWAIIMDLADKTAEFASFSSPSGALLKHLLNNKCRNLQDFIELLNLIEDDIRNRATNAIDEMTVRKFSQ</sequence>
<organism evidence="4 5">
    <name type="scientific">Polypedilum vanderplanki</name>
    <name type="common">Sleeping chironomid midge</name>
    <dbReference type="NCBI Taxonomy" id="319348"/>
    <lineage>
        <taxon>Eukaryota</taxon>
        <taxon>Metazoa</taxon>
        <taxon>Ecdysozoa</taxon>
        <taxon>Arthropoda</taxon>
        <taxon>Hexapoda</taxon>
        <taxon>Insecta</taxon>
        <taxon>Pterygota</taxon>
        <taxon>Neoptera</taxon>
        <taxon>Endopterygota</taxon>
        <taxon>Diptera</taxon>
        <taxon>Nematocera</taxon>
        <taxon>Chironomoidea</taxon>
        <taxon>Chironomidae</taxon>
        <taxon>Chironominae</taxon>
        <taxon>Polypedilum</taxon>
        <taxon>Polypedilum</taxon>
    </lineage>
</organism>
<comment type="caution">
    <text evidence="4">The sequence shown here is derived from an EMBL/GenBank/DDBJ whole genome shotgun (WGS) entry which is preliminary data.</text>
</comment>
<dbReference type="Pfam" id="PF16179">
    <property type="entry name" value="RHD_dimer"/>
    <property type="match status" value="1"/>
</dbReference>
<protein>
    <recommendedName>
        <fullName evidence="3">RHD domain-containing protein</fullName>
    </recommendedName>
</protein>
<gene>
    <name evidence="4" type="ORF">PVAND_008886</name>
</gene>
<dbReference type="PRINTS" id="PR01415">
    <property type="entry name" value="ANKYRIN"/>
</dbReference>
<accession>A0A9J6CBD5</accession>
<dbReference type="InterPro" id="IPR002110">
    <property type="entry name" value="Ankyrin_rpt"/>
</dbReference>
<evidence type="ECO:0000259" key="3">
    <source>
        <dbReference type="PROSITE" id="PS50254"/>
    </source>
</evidence>
<dbReference type="GO" id="GO:0000978">
    <property type="term" value="F:RNA polymerase II cis-regulatory region sequence-specific DNA binding"/>
    <property type="evidence" value="ECO:0007669"/>
    <property type="project" value="TreeGrafter"/>
</dbReference>
<dbReference type="PROSITE" id="PS50088">
    <property type="entry name" value="ANK_REPEAT"/>
    <property type="match status" value="3"/>
</dbReference>
<dbReference type="SUPFAM" id="SSF81296">
    <property type="entry name" value="E set domains"/>
    <property type="match status" value="1"/>
</dbReference>
<name>A0A9J6CBD5_POLVA</name>
<keyword evidence="5" id="KW-1185">Reference proteome</keyword>